<keyword evidence="3" id="KW-0378">Hydrolase</keyword>
<sequence>MDENNMFFILIFVCGYHIVSCSQNVKLTNLLENLDRSKDYNQVKKRSSFMPEILVFKLETGSETGILRLKKVPQLKTYTIHDGKTNEVYGEHENKAVYSDRSRKAAFIVEKVEDKYKLVGNLELNYRVIHIKPDEGNQNKPGKFINHIIEHEEPVIIDYLGENKRSNARRKKRSILQHFIIEVCFVADDKDFEVFMSRQNNNRILTLAEMSVYFAFIAEQIKIRYETIIETNNLLNIEIVVHNLIIIEQSKDAEFANPITDNTVDSDDYVFESAKWADDPPTGINVPESDHYMFFTGYKIGDGLLGYAGEIGDLCNATTASVSMVYDDHQSRVGNVAAHELGHSIGLEHDSIEGCSDELAYVMNTAEGYATTDTIGRNHWRFSPCSINKLMKILESVSCVGQPDNYTELSPVSKGGEYYSYDGQCQLAFTKDSSYCTFAPEYSKCYSMLCTDPDDDGECHEIMPQEHTECGVNQWCIKGVCIPKSQVAPVIKNLPDSIKTQDGAFGVIFKVAATDENSNDILNFTATPSGPFREYFIFNSSSGELYVKPGYKTLGVKTFEWVFTVTDGYFTSAPTVLRVSFPSVFRNSIFTILIDKKDITGGYAMIPSLAEYMDIEPDSTTFHIQDGQYAAKFLIESGMVKFVSGTQSSEIPGEVSLTVIGNEPGFQSTTATFNILTKPFFTNLPARITVPENTEIGNVVFTVSAVDPNGDAVGFYSWEEGTFYTSTPFSLDKISGAVYVTKDLSMGLDYTYLVRIGGDSSFEKLTIIIQNLTPVPDTQLWIIIGVTSGVVLLFLTVIVCYFCCCKGSRHKMAHTLPRSDIQPHISTVDGHRLGSASNPQNINPTVVYVNQKNQTKPTYAYDGPYHS</sequence>
<evidence type="ECO:0000256" key="9">
    <source>
        <dbReference type="SAM" id="Phobius"/>
    </source>
</evidence>
<evidence type="ECO:0000259" key="11">
    <source>
        <dbReference type="PROSITE" id="PS50215"/>
    </source>
</evidence>
<dbReference type="InterPro" id="IPR001590">
    <property type="entry name" value="Peptidase_M12B"/>
</dbReference>
<reference evidence="12 13" key="1">
    <citation type="submission" date="2024-01" db="EMBL/GenBank/DDBJ databases">
        <title>The genome of the rayed Mediterranean limpet Patella caerulea (Linnaeus, 1758).</title>
        <authorList>
            <person name="Anh-Thu Weber A."/>
            <person name="Halstead-Nussloch G."/>
        </authorList>
    </citation>
    <scope>NUCLEOTIDE SEQUENCE [LARGE SCALE GENOMIC DNA]</scope>
    <source>
        <strain evidence="12">AATW-2023a</strain>
        <tissue evidence="12">Whole specimen</tissue>
    </source>
</reference>
<keyword evidence="13" id="KW-1185">Reference proteome</keyword>
<evidence type="ECO:0000256" key="7">
    <source>
        <dbReference type="ARBA" id="ARBA00023180"/>
    </source>
</evidence>
<dbReference type="Pfam" id="PF17771">
    <property type="entry name" value="ADAMTS_CR_2"/>
    <property type="match status" value="1"/>
</dbReference>
<dbReference type="GO" id="GO:0016020">
    <property type="term" value="C:membrane"/>
    <property type="evidence" value="ECO:0007669"/>
    <property type="project" value="InterPro"/>
</dbReference>
<dbReference type="GO" id="GO:0005509">
    <property type="term" value="F:calcium ion binding"/>
    <property type="evidence" value="ECO:0007669"/>
    <property type="project" value="InterPro"/>
</dbReference>
<evidence type="ECO:0000256" key="2">
    <source>
        <dbReference type="ARBA" id="ARBA00022723"/>
    </source>
</evidence>
<feature type="transmembrane region" description="Helical" evidence="9">
    <location>
        <begin position="780"/>
        <end position="804"/>
    </location>
</feature>
<dbReference type="Proteomes" id="UP001347796">
    <property type="component" value="Unassembled WGS sequence"/>
</dbReference>
<evidence type="ECO:0000256" key="1">
    <source>
        <dbReference type="ARBA" id="ARBA00022670"/>
    </source>
</evidence>
<comment type="caution">
    <text evidence="8">Lacks conserved residue(s) required for the propagation of feature annotation.</text>
</comment>
<keyword evidence="5" id="KW-0482">Metalloprotease</keyword>
<dbReference type="GO" id="GO:0004222">
    <property type="term" value="F:metalloendopeptidase activity"/>
    <property type="evidence" value="ECO:0007669"/>
    <property type="project" value="InterPro"/>
</dbReference>
<name>A0AAN8JGA1_PATCE</name>
<dbReference type="CDD" id="cd11304">
    <property type="entry name" value="Cadherin_repeat"/>
    <property type="match status" value="1"/>
</dbReference>
<keyword evidence="9" id="KW-0812">Transmembrane</keyword>
<feature type="active site" evidence="8">
    <location>
        <position position="340"/>
    </location>
</feature>
<dbReference type="PANTHER" id="PTHR11905">
    <property type="entry name" value="ADAM A DISINTEGRIN AND METALLOPROTEASE DOMAIN"/>
    <property type="match status" value="1"/>
</dbReference>
<dbReference type="Gene3D" id="2.60.40.60">
    <property type="entry name" value="Cadherins"/>
    <property type="match status" value="1"/>
</dbReference>
<keyword evidence="6" id="KW-1015">Disulfide bond</keyword>
<keyword evidence="9" id="KW-0472">Membrane</keyword>
<dbReference type="PROSITE" id="PS50215">
    <property type="entry name" value="ADAM_MEPRO"/>
    <property type="match status" value="1"/>
</dbReference>
<feature type="binding site" evidence="8">
    <location>
        <position position="343"/>
    </location>
    <ligand>
        <name>Zn(2+)</name>
        <dbReference type="ChEBI" id="CHEBI:29105"/>
        <note>catalytic</note>
    </ligand>
</feature>
<dbReference type="GO" id="GO:0006508">
    <property type="term" value="P:proteolysis"/>
    <property type="evidence" value="ECO:0007669"/>
    <property type="project" value="UniProtKB-KW"/>
</dbReference>
<keyword evidence="7" id="KW-0325">Glycoprotein</keyword>
<organism evidence="12 13">
    <name type="scientific">Patella caerulea</name>
    <name type="common">Rayed Mediterranean limpet</name>
    <dbReference type="NCBI Taxonomy" id="87958"/>
    <lineage>
        <taxon>Eukaryota</taxon>
        <taxon>Metazoa</taxon>
        <taxon>Spiralia</taxon>
        <taxon>Lophotrochozoa</taxon>
        <taxon>Mollusca</taxon>
        <taxon>Gastropoda</taxon>
        <taxon>Patellogastropoda</taxon>
        <taxon>Patelloidea</taxon>
        <taxon>Patellidae</taxon>
        <taxon>Patella</taxon>
    </lineage>
</organism>
<evidence type="ECO:0000313" key="12">
    <source>
        <dbReference type="EMBL" id="KAK6175644.1"/>
    </source>
</evidence>
<proteinExistence type="predicted"/>
<feature type="chain" id="PRO_5042917172" description="Peptidase M12B domain-containing protein" evidence="10">
    <location>
        <begin position="22"/>
        <end position="867"/>
    </location>
</feature>
<comment type="caution">
    <text evidence="12">The sequence shown here is derived from an EMBL/GenBank/DDBJ whole genome shotgun (WGS) entry which is preliminary data.</text>
</comment>
<evidence type="ECO:0000256" key="8">
    <source>
        <dbReference type="PROSITE-ProRule" id="PRU00276"/>
    </source>
</evidence>
<dbReference type="InterPro" id="IPR015919">
    <property type="entry name" value="Cadherin-like_sf"/>
</dbReference>
<dbReference type="EMBL" id="JAZGQO010000010">
    <property type="protein sequence ID" value="KAK6175644.1"/>
    <property type="molecule type" value="Genomic_DNA"/>
</dbReference>
<keyword evidence="4 8" id="KW-0862">Zinc</keyword>
<evidence type="ECO:0000256" key="4">
    <source>
        <dbReference type="ARBA" id="ARBA00022833"/>
    </source>
</evidence>
<dbReference type="SUPFAM" id="SSF55486">
    <property type="entry name" value="Metalloproteases ('zincins'), catalytic domain"/>
    <property type="match status" value="1"/>
</dbReference>
<evidence type="ECO:0000313" key="13">
    <source>
        <dbReference type="Proteomes" id="UP001347796"/>
    </source>
</evidence>
<dbReference type="Gene3D" id="3.40.1620.60">
    <property type="match status" value="1"/>
</dbReference>
<gene>
    <name evidence="12" type="ORF">SNE40_014055</name>
</gene>
<protein>
    <recommendedName>
        <fullName evidence="11">Peptidase M12B domain-containing protein</fullName>
    </recommendedName>
</protein>
<evidence type="ECO:0000256" key="5">
    <source>
        <dbReference type="ARBA" id="ARBA00023049"/>
    </source>
</evidence>
<dbReference type="InterPro" id="IPR024079">
    <property type="entry name" value="MetalloPept_cat_dom_sf"/>
</dbReference>
<feature type="signal peptide" evidence="10">
    <location>
        <begin position="1"/>
        <end position="21"/>
    </location>
</feature>
<feature type="domain" description="Peptidase M12B" evidence="11">
    <location>
        <begin position="179"/>
        <end position="396"/>
    </location>
</feature>
<evidence type="ECO:0000256" key="3">
    <source>
        <dbReference type="ARBA" id="ARBA00022801"/>
    </source>
</evidence>
<feature type="binding site" evidence="8">
    <location>
        <position position="339"/>
    </location>
    <ligand>
        <name>Zn(2+)</name>
        <dbReference type="ChEBI" id="CHEBI:29105"/>
        <note>catalytic</note>
    </ligand>
</feature>
<evidence type="ECO:0000256" key="6">
    <source>
        <dbReference type="ARBA" id="ARBA00023157"/>
    </source>
</evidence>
<dbReference type="InterPro" id="IPR041645">
    <property type="entry name" value="ADAMTS_CR_2"/>
</dbReference>
<feature type="binding site" evidence="8">
    <location>
        <position position="349"/>
    </location>
    <ligand>
        <name>Zn(2+)</name>
        <dbReference type="ChEBI" id="CHEBI:29105"/>
        <note>catalytic</note>
    </ligand>
</feature>
<dbReference type="Gene3D" id="3.40.390.10">
    <property type="entry name" value="Collagenase (Catalytic Domain)"/>
    <property type="match status" value="1"/>
</dbReference>
<keyword evidence="1" id="KW-0645">Protease</keyword>
<evidence type="ECO:0000256" key="10">
    <source>
        <dbReference type="SAM" id="SignalP"/>
    </source>
</evidence>
<keyword evidence="2 8" id="KW-0479">Metal-binding</keyword>
<accession>A0AAN8JGA1</accession>
<dbReference type="SUPFAM" id="SSF49313">
    <property type="entry name" value="Cadherin-like"/>
    <property type="match status" value="1"/>
</dbReference>
<keyword evidence="9" id="KW-1133">Transmembrane helix</keyword>
<dbReference type="AlphaFoldDB" id="A0AAN8JGA1"/>
<keyword evidence="10" id="KW-0732">Signal</keyword>
<dbReference type="PANTHER" id="PTHR11905:SF159">
    <property type="entry name" value="ADAM METALLOPROTEASE"/>
    <property type="match status" value="1"/>
</dbReference>
<dbReference type="Pfam" id="PF13688">
    <property type="entry name" value="Reprolysin_5"/>
    <property type="match status" value="1"/>
</dbReference>